<feature type="signal peptide" evidence="2">
    <location>
        <begin position="1"/>
        <end position="21"/>
    </location>
</feature>
<proteinExistence type="predicted"/>
<name>A8NRV7_COPC7</name>
<evidence type="ECO:0000313" key="3">
    <source>
        <dbReference type="EMBL" id="EAU85931.1"/>
    </source>
</evidence>
<feature type="region of interest" description="Disordered" evidence="1">
    <location>
        <begin position="236"/>
        <end position="269"/>
    </location>
</feature>
<dbReference type="RefSeq" id="XP_001835866.1">
    <property type="nucleotide sequence ID" value="XM_001835814.1"/>
</dbReference>
<dbReference type="KEGG" id="cci:CC1G_02954"/>
<dbReference type="GeneID" id="6012401"/>
<feature type="compositionally biased region" description="Polar residues" evidence="1">
    <location>
        <begin position="126"/>
        <end position="137"/>
    </location>
</feature>
<comment type="caution">
    <text evidence="3">The sequence shown here is derived from an EMBL/GenBank/DDBJ whole genome shotgun (WGS) entry which is preliminary data.</text>
</comment>
<feature type="compositionally biased region" description="Gly residues" evidence="1">
    <location>
        <begin position="260"/>
        <end position="269"/>
    </location>
</feature>
<accession>A8NRV7</accession>
<evidence type="ECO:0000313" key="4">
    <source>
        <dbReference type="Proteomes" id="UP000001861"/>
    </source>
</evidence>
<dbReference type="AlphaFoldDB" id="A8NRV7"/>
<sequence length="269" mass="27252">MVTVNRCLLSLAVVYLSSTSAYYVPERRQVFQFGKPSKYRTVDLPTPTFDASFPSATFAIPIGGGNAAQANITDIIGNFLGGSSGSSGVGFTNSKGQTVPMVSTSSSGTVLDTMSGGMFGDDSEPSDNSIDTSIISAHSNSGSTGGLTGHGLASPINLNQQSAPGTSQIGSSILGILQAANAANPGPAFHRRDQPQRTRASRFRSRMKTPTDETLSNDKRQATAGDILTTLGGAAASLPQLPSAPSLPAAEGAVPADATGTGGSEVAGP</sequence>
<keyword evidence="2" id="KW-0732">Signal</keyword>
<dbReference type="VEuPathDB" id="FungiDB:CC1G_02954"/>
<organism evidence="3 4">
    <name type="scientific">Coprinopsis cinerea (strain Okayama-7 / 130 / ATCC MYA-4618 / FGSC 9003)</name>
    <name type="common">Inky cap fungus</name>
    <name type="synonym">Hormographiella aspergillata</name>
    <dbReference type="NCBI Taxonomy" id="240176"/>
    <lineage>
        <taxon>Eukaryota</taxon>
        <taxon>Fungi</taxon>
        <taxon>Dikarya</taxon>
        <taxon>Basidiomycota</taxon>
        <taxon>Agaricomycotina</taxon>
        <taxon>Agaricomycetes</taxon>
        <taxon>Agaricomycetidae</taxon>
        <taxon>Agaricales</taxon>
        <taxon>Agaricineae</taxon>
        <taxon>Psathyrellaceae</taxon>
        <taxon>Coprinopsis</taxon>
    </lineage>
</organism>
<protein>
    <submittedName>
        <fullName evidence="3">Uncharacterized protein</fullName>
    </submittedName>
</protein>
<feature type="compositionally biased region" description="Low complexity" evidence="1">
    <location>
        <begin position="236"/>
        <end position="250"/>
    </location>
</feature>
<feature type="region of interest" description="Disordered" evidence="1">
    <location>
        <begin position="118"/>
        <end position="165"/>
    </location>
</feature>
<gene>
    <name evidence="3" type="ORF">CC1G_02954</name>
</gene>
<reference evidence="3 4" key="1">
    <citation type="journal article" date="2010" name="Proc. Natl. Acad. Sci. U.S.A.">
        <title>Insights into evolution of multicellular fungi from the assembled chromosomes of the mushroom Coprinopsis cinerea (Coprinus cinereus).</title>
        <authorList>
            <person name="Stajich J.E."/>
            <person name="Wilke S.K."/>
            <person name="Ahren D."/>
            <person name="Au C.H."/>
            <person name="Birren B.W."/>
            <person name="Borodovsky M."/>
            <person name="Burns C."/>
            <person name="Canback B."/>
            <person name="Casselton L.A."/>
            <person name="Cheng C.K."/>
            <person name="Deng J."/>
            <person name="Dietrich F.S."/>
            <person name="Fargo D.C."/>
            <person name="Farman M.L."/>
            <person name="Gathman A.C."/>
            <person name="Goldberg J."/>
            <person name="Guigo R."/>
            <person name="Hoegger P.J."/>
            <person name="Hooker J.B."/>
            <person name="Huggins A."/>
            <person name="James T.Y."/>
            <person name="Kamada T."/>
            <person name="Kilaru S."/>
            <person name="Kodira C."/>
            <person name="Kues U."/>
            <person name="Kupfer D."/>
            <person name="Kwan H.S."/>
            <person name="Lomsadze A."/>
            <person name="Li W."/>
            <person name="Lilly W.W."/>
            <person name="Ma L.J."/>
            <person name="Mackey A.J."/>
            <person name="Manning G."/>
            <person name="Martin F."/>
            <person name="Muraguchi H."/>
            <person name="Natvig D.O."/>
            <person name="Palmerini H."/>
            <person name="Ramesh M.A."/>
            <person name="Rehmeyer C.J."/>
            <person name="Roe B.A."/>
            <person name="Shenoy N."/>
            <person name="Stanke M."/>
            <person name="Ter-Hovhannisyan V."/>
            <person name="Tunlid A."/>
            <person name="Velagapudi R."/>
            <person name="Vision T.J."/>
            <person name="Zeng Q."/>
            <person name="Zolan M.E."/>
            <person name="Pukkila P.J."/>
        </authorList>
    </citation>
    <scope>NUCLEOTIDE SEQUENCE [LARGE SCALE GENOMIC DNA]</scope>
    <source>
        <strain evidence="4">Okayama-7 / 130 / ATCC MYA-4618 / FGSC 9003</strain>
    </source>
</reference>
<evidence type="ECO:0000256" key="2">
    <source>
        <dbReference type="SAM" id="SignalP"/>
    </source>
</evidence>
<keyword evidence="4" id="KW-1185">Reference proteome</keyword>
<dbReference type="InParanoid" id="A8NRV7"/>
<feature type="chain" id="PRO_5002727450" evidence="2">
    <location>
        <begin position="22"/>
        <end position="269"/>
    </location>
</feature>
<feature type="region of interest" description="Disordered" evidence="1">
    <location>
        <begin position="184"/>
        <end position="221"/>
    </location>
</feature>
<dbReference type="Proteomes" id="UP000001861">
    <property type="component" value="Unassembled WGS sequence"/>
</dbReference>
<feature type="compositionally biased region" description="Polar residues" evidence="1">
    <location>
        <begin position="156"/>
        <end position="165"/>
    </location>
</feature>
<dbReference type="EMBL" id="AACS02000008">
    <property type="protein sequence ID" value="EAU85931.1"/>
    <property type="molecule type" value="Genomic_DNA"/>
</dbReference>
<evidence type="ECO:0000256" key="1">
    <source>
        <dbReference type="SAM" id="MobiDB-lite"/>
    </source>
</evidence>